<keyword evidence="1" id="KW-0472">Membrane</keyword>
<keyword evidence="1" id="KW-1133">Transmembrane helix</keyword>
<accession>A0A5C8G4N8</accession>
<dbReference type="Proteomes" id="UP000322327">
    <property type="component" value="Unassembled WGS sequence"/>
</dbReference>
<gene>
    <name evidence="2" type="ORF">EPJ76_04125</name>
</gene>
<comment type="caution">
    <text evidence="2">The sequence shown here is derived from an EMBL/GenBank/DDBJ whole genome shotgun (WGS) entry which is preliminary data.</text>
</comment>
<organism evidence="2 3">
    <name type="scientific">Brachyspira aalborgi</name>
    <dbReference type="NCBI Taxonomy" id="29522"/>
    <lineage>
        <taxon>Bacteria</taxon>
        <taxon>Pseudomonadati</taxon>
        <taxon>Spirochaetota</taxon>
        <taxon>Spirochaetia</taxon>
        <taxon>Brachyspirales</taxon>
        <taxon>Brachyspiraceae</taxon>
        <taxon>Brachyspira</taxon>
    </lineage>
</organism>
<dbReference type="AlphaFoldDB" id="A0A5C8G4N8"/>
<evidence type="ECO:0000256" key="1">
    <source>
        <dbReference type="SAM" id="Phobius"/>
    </source>
</evidence>
<evidence type="ECO:0000313" key="3">
    <source>
        <dbReference type="Proteomes" id="UP000322327"/>
    </source>
</evidence>
<dbReference type="EMBL" id="SAYI01000014">
    <property type="protein sequence ID" value="TXJ56776.1"/>
    <property type="molecule type" value="Genomic_DNA"/>
</dbReference>
<dbReference type="RefSeq" id="WP_147530660.1">
    <property type="nucleotide sequence ID" value="NZ_SAYI01000014.1"/>
</dbReference>
<feature type="transmembrane region" description="Helical" evidence="1">
    <location>
        <begin position="7"/>
        <end position="28"/>
    </location>
</feature>
<name>A0A5C8G4N8_9SPIR</name>
<evidence type="ECO:0000313" key="2">
    <source>
        <dbReference type="EMBL" id="TXJ56776.1"/>
    </source>
</evidence>
<sequence>MSKIKKIILIIISFFAFIIALCVIVDILDNNNLEVDKSIISKKAELLRKNTFYFNHMYMINDIAYYIYYINLNYIEDIVPIEYYYPEKFFDFDEDSYKNIYEYVFTIDFINGESIEITNIHYDDKRWRKGWKYNFRANEFSRFEIVAEKMRNNKIEPIDYSFKIKSSTDKNYTELNFKDIIYFVSETDYKDVSYLYFYTVKPPYKYKFTFEYRYEAEIIINKLKGYNKKEIDILSNLVSYSYYAFGGFYTNKNNRKPDDYMSMWDFTSEEDFKSKYNVDKYFN</sequence>
<keyword evidence="1" id="KW-0812">Transmembrane</keyword>
<protein>
    <submittedName>
        <fullName evidence="2">Uncharacterized protein</fullName>
    </submittedName>
</protein>
<reference evidence="2 3" key="1">
    <citation type="journal article" date="1992" name="Lakartidningen">
        <title>[Penicillin V and not amoxicillin is the first choice preparation in acute otitis].</title>
        <authorList>
            <person name="Kamme C."/>
            <person name="Lundgren K."/>
            <person name="Prellner K."/>
        </authorList>
    </citation>
    <scope>NUCLEOTIDE SEQUENCE [LARGE SCALE GENOMIC DNA]</scope>
    <source>
        <strain evidence="2 3">PC3053II</strain>
    </source>
</reference>
<proteinExistence type="predicted"/>